<dbReference type="PROSITE" id="PS51257">
    <property type="entry name" value="PROKAR_LIPOPROTEIN"/>
    <property type="match status" value="1"/>
</dbReference>
<dbReference type="SUPFAM" id="SSF51445">
    <property type="entry name" value="(Trans)glycosidases"/>
    <property type="match status" value="1"/>
</dbReference>
<evidence type="ECO:0000313" key="10">
    <source>
        <dbReference type="Proteomes" id="UP001177160"/>
    </source>
</evidence>
<dbReference type="InterPro" id="IPR046780">
    <property type="entry name" value="aBig_2"/>
</dbReference>
<evidence type="ECO:0000256" key="2">
    <source>
        <dbReference type="ARBA" id="ARBA00012729"/>
    </source>
</evidence>
<dbReference type="PANTHER" id="PTHR11177">
    <property type="entry name" value="CHITINASE"/>
    <property type="match status" value="1"/>
</dbReference>
<evidence type="ECO:0000256" key="4">
    <source>
        <dbReference type="ARBA" id="ARBA00023024"/>
    </source>
</evidence>
<evidence type="ECO:0000256" key="6">
    <source>
        <dbReference type="RuleBase" id="RU000489"/>
    </source>
</evidence>
<dbReference type="Gene3D" id="3.10.50.10">
    <property type="match status" value="1"/>
</dbReference>
<dbReference type="PROSITE" id="PS51910">
    <property type="entry name" value="GH18_2"/>
    <property type="match status" value="1"/>
</dbReference>
<evidence type="ECO:0000256" key="7">
    <source>
        <dbReference type="SAM" id="SignalP"/>
    </source>
</evidence>
<dbReference type="Gene3D" id="3.20.20.80">
    <property type="entry name" value="Glycosidases"/>
    <property type="match status" value="2"/>
</dbReference>
<dbReference type="InterPro" id="IPR011583">
    <property type="entry name" value="Chitinase_II/V-like_cat"/>
</dbReference>
<evidence type="ECO:0000313" key="9">
    <source>
        <dbReference type="EMBL" id="MCV2232487.1"/>
    </source>
</evidence>
<gene>
    <name evidence="9" type="ORF">N7548_06575</name>
</gene>
<accession>A0ABT2Y7M9</accession>
<sequence>MKKTIPTIFISIFMFMLMACQKPTLQPVEVTLDLNGGHMDASYLSTIEPNSALTITSKNDTSGSSLSLMDHTQTKLRWFYKLFIAYNQAVGLYEVVYVDPMTAAVENLTLPEYDYIIGAHQQLPDTESLNQIIEYTNEPNQKMFVQFETDVIAYTEGELKVSFYGEAELYQNPQLTLLEPTRLPTPVKEGFRFLGWEYQGQTVLSYPGYMTNDHIQSMTYVAKWGSKTVNELQTYLEDLLPDLTEESVGLPLVFSGYFMEWTSSHPEVISNSGLYKRPYQTTTVTLIANITGEITDTLSFDIVVPGYKSLEGPIASSYIYRGYNTVNDDFFETLDIINTAFITADATGALYGETYLSNIQTYIMPKAKVYGNWVIMSVAPESSWSTIAASQNLVNTFADNIVSMINQYGFDGVDIDWETPTDSEKTRYTALMKVVYEKVKANNPNHLVTTAITGGIWQPPRYDLNNSKVYLDYINLMTYGMSNANGQYQNALYRATTYHNTTLLVGRSLSTASIDETVKNFKSTYGISYDKIIVGVAFYGIKQTRTYNASTQTFGSWINAGSVYYNNILLNYLNNDDYIKAYDTRAGVPYILKTDGTEFISYDNPRSIQEKSDYVIEQGLGGIMFWEYGTDTSGQLLIALKDGLNK</sequence>
<dbReference type="EMBL" id="JAOVQM010000005">
    <property type="protein sequence ID" value="MCV2232487.1"/>
    <property type="molecule type" value="Genomic_DNA"/>
</dbReference>
<keyword evidence="3 6" id="KW-0378">Hydrolase</keyword>
<keyword evidence="4" id="KW-0146">Chitin degradation</keyword>
<feature type="domain" description="GH18" evidence="8">
    <location>
        <begin position="313"/>
        <end position="646"/>
    </location>
</feature>
<dbReference type="SMART" id="SM00636">
    <property type="entry name" value="Glyco_18"/>
    <property type="match status" value="1"/>
</dbReference>
<evidence type="ECO:0000256" key="3">
    <source>
        <dbReference type="ARBA" id="ARBA00022801"/>
    </source>
</evidence>
<dbReference type="EC" id="3.2.1.14" evidence="2"/>
<evidence type="ECO:0000256" key="5">
    <source>
        <dbReference type="ARBA" id="ARBA00023295"/>
    </source>
</evidence>
<organism evidence="9 10">
    <name type="scientific">Paracholeplasma manati</name>
    <dbReference type="NCBI Taxonomy" id="591373"/>
    <lineage>
        <taxon>Bacteria</taxon>
        <taxon>Bacillati</taxon>
        <taxon>Mycoplasmatota</taxon>
        <taxon>Mollicutes</taxon>
        <taxon>Acholeplasmatales</taxon>
        <taxon>Acholeplasmataceae</taxon>
        <taxon>Paracholeplasma</taxon>
    </lineage>
</organism>
<proteinExistence type="predicted"/>
<protein>
    <recommendedName>
        <fullName evidence="2">chitinase</fullName>
        <ecNumber evidence="2">3.2.1.14</ecNumber>
    </recommendedName>
</protein>
<dbReference type="Pfam" id="PF20578">
    <property type="entry name" value="aBig_2"/>
    <property type="match status" value="1"/>
</dbReference>
<comment type="catalytic activity">
    <reaction evidence="1">
        <text>Random endo-hydrolysis of N-acetyl-beta-D-glucosaminide (1-&gt;4)-beta-linkages in chitin and chitodextrins.</text>
        <dbReference type="EC" id="3.2.1.14"/>
    </reaction>
</comment>
<dbReference type="PROSITE" id="PS01095">
    <property type="entry name" value="GH18_1"/>
    <property type="match status" value="1"/>
</dbReference>
<evidence type="ECO:0000256" key="1">
    <source>
        <dbReference type="ARBA" id="ARBA00000822"/>
    </source>
</evidence>
<dbReference type="RefSeq" id="WP_263608674.1">
    <property type="nucleotide sequence ID" value="NZ_JAOVQM010000005.1"/>
</dbReference>
<dbReference type="InterPro" id="IPR001223">
    <property type="entry name" value="Glyco_hydro18_cat"/>
</dbReference>
<feature type="signal peptide" evidence="7">
    <location>
        <begin position="1"/>
        <end position="19"/>
    </location>
</feature>
<keyword evidence="7" id="KW-0732">Signal</keyword>
<dbReference type="InterPro" id="IPR017853">
    <property type="entry name" value="GH"/>
</dbReference>
<dbReference type="Proteomes" id="UP001177160">
    <property type="component" value="Unassembled WGS sequence"/>
</dbReference>
<dbReference type="InterPro" id="IPR029070">
    <property type="entry name" value="Chitinase_insertion_sf"/>
</dbReference>
<keyword evidence="4" id="KW-0624">Polysaccharide degradation</keyword>
<dbReference type="InterPro" id="IPR050314">
    <property type="entry name" value="Glycosyl_Hydrlase_18"/>
</dbReference>
<keyword evidence="10" id="KW-1185">Reference proteome</keyword>
<evidence type="ECO:0000259" key="8">
    <source>
        <dbReference type="PROSITE" id="PS51910"/>
    </source>
</evidence>
<dbReference type="Pfam" id="PF00704">
    <property type="entry name" value="Glyco_hydro_18"/>
    <property type="match status" value="1"/>
</dbReference>
<feature type="chain" id="PRO_5047254790" description="chitinase" evidence="7">
    <location>
        <begin position="20"/>
        <end position="646"/>
    </location>
</feature>
<name>A0ABT2Y7M9_9MOLU</name>
<reference evidence="9" key="1">
    <citation type="submission" date="2022-09" db="EMBL/GenBank/DDBJ databases">
        <title>Novel Mycoplasma species identified in domestic and wild animals.</title>
        <authorList>
            <person name="Volokhov D.V."/>
            <person name="Furtak V.A."/>
            <person name="Zagorodnyaya T.A."/>
        </authorList>
    </citation>
    <scope>NUCLEOTIDE SEQUENCE</scope>
    <source>
        <strain evidence="9">Oakley</strain>
    </source>
</reference>
<dbReference type="PANTHER" id="PTHR11177:SF317">
    <property type="entry name" value="CHITINASE 12-RELATED"/>
    <property type="match status" value="1"/>
</dbReference>
<comment type="caution">
    <text evidence="9">The sequence shown here is derived from an EMBL/GenBank/DDBJ whole genome shotgun (WGS) entry which is preliminary data.</text>
</comment>
<dbReference type="InterPro" id="IPR001579">
    <property type="entry name" value="Glyco_hydro_18_chit_AS"/>
</dbReference>
<dbReference type="SUPFAM" id="SSF54556">
    <property type="entry name" value="Chitinase insertion domain"/>
    <property type="match status" value="1"/>
</dbReference>
<keyword evidence="4" id="KW-0119">Carbohydrate metabolism</keyword>
<dbReference type="GO" id="GO:0016787">
    <property type="term" value="F:hydrolase activity"/>
    <property type="evidence" value="ECO:0007669"/>
    <property type="project" value="UniProtKB-KW"/>
</dbReference>
<keyword evidence="5 6" id="KW-0326">Glycosidase</keyword>